<keyword evidence="1" id="KW-0472">Membrane</keyword>
<keyword evidence="1" id="KW-1133">Transmembrane helix</keyword>
<evidence type="ECO:0000256" key="1">
    <source>
        <dbReference type="SAM" id="Phobius"/>
    </source>
</evidence>
<feature type="transmembrane region" description="Helical" evidence="1">
    <location>
        <begin position="239"/>
        <end position="269"/>
    </location>
</feature>
<dbReference type="InterPro" id="IPR006750">
    <property type="entry name" value="YdcZ"/>
</dbReference>
<feature type="transmembrane region" description="Helical" evidence="1">
    <location>
        <begin position="70"/>
        <end position="89"/>
    </location>
</feature>
<gene>
    <name evidence="2" type="ORF">FOF52_14965</name>
</gene>
<feature type="transmembrane region" description="Helical" evidence="1">
    <location>
        <begin position="127"/>
        <end position="147"/>
    </location>
</feature>
<dbReference type="PANTHER" id="PTHR34821">
    <property type="entry name" value="INNER MEMBRANE PROTEIN YDCZ"/>
    <property type="match status" value="1"/>
</dbReference>
<keyword evidence="1" id="KW-0812">Transmembrane</keyword>
<keyword evidence="3" id="KW-1185">Reference proteome</keyword>
<dbReference type="PANTHER" id="PTHR34821:SF2">
    <property type="entry name" value="INNER MEMBRANE PROTEIN YDCZ"/>
    <property type="match status" value="1"/>
</dbReference>
<proteinExistence type="predicted"/>
<dbReference type="EMBL" id="CP051627">
    <property type="protein sequence ID" value="UPT22104.1"/>
    <property type="molecule type" value="Genomic_DNA"/>
</dbReference>
<feature type="transmembrane region" description="Helical" evidence="1">
    <location>
        <begin position="36"/>
        <end position="58"/>
    </location>
</feature>
<feature type="transmembrane region" description="Helical" evidence="1">
    <location>
        <begin position="95"/>
        <end position="120"/>
    </location>
</feature>
<evidence type="ECO:0000313" key="2">
    <source>
        <dbReference type="EMBL" id="UPT22104.1"/>
    </source>
</evidence>
<organism evidence="2 3">
    <name type="scientific">Thermobifida alba</name>
    <name type="common">Thermomonospora alba</name>
    <dbReference type="NCBI Taxonomy" id="53522"/>
    <lineage>
        <taxon>Bacteria</taxon>
        <taxon>Bacillati</taxon>
        <taxon>Actinomycetota</taxon>
        <taxon>Actinomycetes</taxon>
        <taxon>Streptosporangiales</taxon>
        <taxon>Nocardiopsidaceae</taxon>
        <taxon>Thermobifida</taxon>
    </lineage>
</organism>
<feature type="transmembrane region" description="Helical" evidence="1">
    <location>
        <begin position="198"/>
        <end position="219"/>
    </location>
</feature>
<accession>A0ABY4L418</accession>
<evidence type="ECO:0000313" key="3">
    <source>
        <dbReference type="Proteomes" id="UP000832041"/>
    </source>
</evidence>
<feature type="transmembrane region" description="Helical" evidence="1">
    <location>
        <begin position="167"/>
        <end position="186"/>
    </location>
</feature>
<dbReference type="RefSeq" id="WP_248590591.1">
    <property type="nucleotide sequence ID" value="NZ_BAABEB010000005.1"/>
</dbReference>
<sequence>MYTAFLAVALLVGCLLAVQASMNLQLNKAVGTPYGASTIQLALATGLLALLALVVGSLGALGRLPEATGWHLLGGLASPFYITCSILLFPRLGAVASVGLFVTGQMFASLGLDLFGLLGVEREALDAGMVLGSVAVLAGIVVIIRAQRRAAVPAPDTAEPGFRLSRVGWITLGFLAGAVLPVQGAVNAGLREDLGEPLAVALVSFTVATLTIAVVLFVLRATNRTPRPRFAPLRGMPWWGWLGAACAAGYVTGTFLAIPVIGAAVTVALTVPGQQLTSAAVDHYGLLRMPRRPMNTPRITGLLLLLAGSLAIQLL</sequence>
<dbReference type="Proteomes" id="UP000832041">
    <property type="component" value="Chromosome"/>
</dbReference>
<protein>
    <submittedName>
        <fullName evidence="2">DMT family transporter</fullName>
    </submittedName>
</protein>
<dbReference type="Pfam" id="PF04657">
    <property type="entry name" value="DMT_YdcZ"/>
    <property type="match status" value="2"/>
</dbReference>
<name>A0ABY4L418_THEAE</name>
<reference evidence="2 3" key="1">
    <citation type="submission" date="2020-04" db="EMBL/GenBank/DDBJ databases">
        <title>Thermobifida alba genome sequencing and assembly.</title>
        <authorList>
            <person name="Luzics S."/>
            <person name="Horvath B."/>
            <person name="Nagy I."/>
            <person name="Toth A."/>
            <person name="Nagy I."/>
            <person name="Kukolya J."/>
        </authorList>
    </citation>
    <scope>NUCLEOTIDE SEQUENCE [LARGE SCALE GENOMIC DNA]</scope>
    <source>
        <strain evidence="2 3">DSM 43795</strain>
    </source>
</reference>